<dbReference type="RefSeq" id="WP_120331757.1">
    <property type="nucleotide sequence ID" value="NZ_RAQQ01000030.1"/>
</dbReference>
<dbReference type="OrthoDB" id="5171567at2"/>
<feature type="transmembrane region" description="Helical" evidence="2">
    <location>
        <begin position="173"/>
        <end position="191"/>
    </location>
</feature>
<name>A0A420ETG1_9ACTN</name>
<accession>A0A420ETG1</accession>
<keyword evidence="2" id="KW-0472">Membrane</keyword>
<dbReference type="EMBL" id="RAQQ01000030">
    <property type="protein sequence ID" value="RKF23923.1"/>
    <property type="molecule type" value="Genomic_DNA"/>
</dbReference>
<proteinExistence type="predicted"/>
<comment type="caution">
    <text evidence="3">The sequence shown here is derived from an EMBL/GenBank/DDBJ whole genome shotgun (WGS) entry which is preliminary data.</text>
</comment>
<feature type="transmembrane region" description="Helical" evidence="2">
    <location>
        <begin position="108"/>
        <end position="125"/>
    </location>
</feature>
<gene>
    <name evidence="3" type="ORF">D7I43_28945</name>
</gene>
<organism evidence="3 4">
    <name type="scientific">Micromonospora globbae</name>
    <dbReference type="NCBI Taxonomy" id="1894969"/>
    <lineage>
        <taxon>Bacteria</taxon>
        <taxon>Bacillati</taxon>
        <taxon>Actinomycetota</taxon>
        <taxon>Actinomycetes</taxon>
        <taxon>Micromonosporales</taxon>
        <taxon>Micromonosporaceae</taxon>
        <taxon>Micromonospora</taxon>
    </lineage>
</organism>
<feature type="region of interest" description="Disordered" evidence="1">
    <location>
        <begin position="1"/>
        <end position="82"/>
    </location>
</feature>
<protein>
    <submittedName>
        <fullName evidence="3">Uncharacterized protein</fullName>
    </submittedName>
</protein>
<evidence type="ECO:0000313" key="4">
    <source>
        <dbReference type="Proteomes" id="UP000285744"/>
    </source>
</evidence>
<feature type="transmembrane region" description="Helical" evidence="2">
    <location>
        <begin position="131"/>
        <end position="152"/>
    </location>
</feature>
<keyword evidence="2" id="KW-0812">Transmembrane</keyword>
<sequence>MADQTQPWAERTVEPGQTQPWAERTVEPGQTQPWAERTVEVPPRPGGVPQQRDGFRRGVASVGQPRAPRTEPFPAVGQEPTGIGWPGEPAPRRPMSWHLAQLRRGGEWSAAGALFAFVCWGIWAISGQGNLTGPFLILVLSLLVAVGLFALSRLVGRVILERQLGRVRRSARGAHLITAVFLVGLGVAWLQQTDWVVSAWNWITGH</sequence>
<evidence type="ECO:0000256" key="2">
    <source>
        <dbReference type="SAM" id="Phobius"/>
    </source>
</evidence>
<keyword evidence="2" id="KW-1133">Transmembrane helix</keyword>
<evidence type="ECO:0000256" key="1">
    <source>
        <dbReference type="SAM" id="MobiDB-lite"/>
    </source>
</evidence>
<reference evidence="3 4" key="1">
    <citation type="journal article" date="2018" name="Int. J. Syst. Evol. Microbiol.">
        <title>Micromonospora globbae sp. nov., an endophytic actinomycete isolated from roots of Globba winitii C. H. Wright.</title>
        <authorList>
            <person name="Kuncharoen N."/>
            <person name="Pittayakhajonwut P."/>
            <person name="Tanasupawat S."/>
        </authorList>
    </citation>
    <scope>NUCLEOTIDE SEQUENCE [LARGE SCALE GENOMIC DNA]</scope>
    <source>
        <strain evidence="3 4">WPS1-2</strain>
    </source>
</reference>
<evidence type="ECO:0000313" key="3">
    <source>
        <dbReference type="EMBL" id="RKF23923.1"/>
    </source>
</evidence>
<dbReference type="AlphaFoldDB" id="A0A420ETG1"/>
<dbReference type="Proteomes" id="UP000285744">
    <property type="component" value="Unassembled WGS sequence"/>
</dbReference>